<gene>
    <name evidence="3" type="ORF">HMPREF9997_00343</name>
</gene>
<keyword evidence="4" id="KW-1185">Reference proteome</keyword>
<protein>
    <recommendedName>
        <fullName evidence="5">Phospholipase A2</fullName>
    </recommendedName>
</protein>
<proteinExistence type="predicted"/>
<feature type="chain" id="PRO_5003953776" description="Phospholipase A2" evidence="2">
    <location>
        <begin position="18"/>
        <end position="190"/>
    </location>
</feature>
<keyword evidence="2" id="KW-0732">Signal</keyword>
<dbReference type="eggNOG" id="COG5479">
    <property type="taxonomic scope" value="Bacteria"/>
</dbReference>
<evidence type="ECO:0000313" key="4">
    <source>
        <dbReference type="Proteomes" id="UP000010445"/>
    </source>
</evidence>
<dbReference type="HOGENOM" id="CLU_1425816_0_0_11"/>
<feature type="signal peptide" evidence="2">
    <location>
        <begin position="1"/>
        <end position="17"/>
    </location>
</feature>
<dbReference type="STRING" id="1035195.HMPREF9997_00343"/>
<evidence type="ECO:0000313" key="3">
    <source>
        <dbReference type="EMBL" id="EKX92059.1"/>
    </source>
</evidence>
<dbReference type="GO" id="GO:0050482">
    <property type="term" value="P:arachidonate secretion"/>
    <property type="evidence" value="ECO:0007669"/>
    <property type="project" value="InterPro"/>
</dbReference>
<name>L1MM64_9CORY</name>
<feature type="region of interest" description="Disordered" evidence="1">
    <location>
        <begin position="61"/>
        <end position="88"/>
    </location>
</feature>
<sequence>MVASVAAAFAFMPTAAAAPAEQGQAVTGQDSREVVDLYGKQVDRDVAEHLKKYAQENNLDLEAEFKEKPVTQDPNATEEDRGGIQPPDGYVYDPSLGSLHDYCTNSPNQFPAYGVNADFSGACAIHDMCYEKNDGNADGMRTCDSNFRNNLITVCKAVYTSRADLRRLGCVDTALRYYEAVVAAHPGNYL</sequence>
<evidence type="ECO:0000256" key="1">
    <source>
        <dbReference type="SAM" id="MobiDB-lite"/>
    </source>
</evidence>
<dbReference type="GO" id="GO:0004623">
    <property type="term" value="F:phospholipase A2 activity"/>
    <property type="evidence" value="ECO:0007669"/>
    <property type="project" value="InterPro"/>
</dbReference>
<dbReference type="EMBL" id="AMEM01000007">
    <property type="protein sequence ID" value="EKX92059.1"/>
    <property type="molecule type" value="Genomic_DNA"/>
</dbReference>
<reference evidence="3 4" key="1">
    <citation type="submission" date="2012-05" db="EMBL/GenBank/DDBJ databases">
        <authorList>
            <person name="Weinstock G."/>
            <person name="Sodergren E."/>
            <person name="Lobos E.A."/>
            <person name="Fulton L."/>
            <person name="Fulton R."/>
            <person name="Courtney L."/>
            <person name="Fronick C."/>
            <person name="O'Laughlin M."/>
            <person name="Godfrey J."/>
            <person name="Wilson R.M."/>
            <person name="Miner T."/>
            <person name="Farmer C."/>
            <person name="Delehaunty K."/>
            <person name="Cordes M."/>
            <person name="Minx P."/>
            <person name="Tomlinson C."/>
            <person name="Chen J."/>
            <person name="Wollam A."/>
            <person name="Pepin K.H."/>
            <person name="Bhonagiri V."/>
            <person name="Zhang X."/>
            <person name="Suruliraj S."/>
            <person name="Warren W."/>
            <person name="Mitreva M."/>
            <person name="Mardis E.R."/>
            <person name="Wilson R.K."/>
        </authorList>
    </citation>
    <scope>NUCLEOTIDE SEQUENCE [LARGE SCALE GENOMIC DNA]</scope>
    <source>
        <strain evidence="3 4">F0235</strain>
    </source>
</reference>
<accession>L1MM64</accession>
<dbReference type="GO" id="GO:0006644">
    <property type="term" value="P:phospholipid metabolic process"/>
    <property type="evidence" value="ECO:0007669"/>
    <property type="project" value="InterPro"/>
</dbReference>
<dbReference type="Gene3D" id="1.20.90.10">
    <property type="entry name" value="Phospholipase A2 domain"/>
    <property type="match status" value="1"/>
</dbReference>
<organism evidence="3 4">
    <name type="scientific">Corynebacterium durum F0235</name>
    <dbReference type="NCBI Taxonomy" id="1035195"/>
    <lineage>
        <taxon>Bacteria</taxon>
        <taxon>Bacillati</taxon>
        <taxon>Actinomycetota</taxon>
        <taxon>Actinomycetes</taxon>
        <taxon>Mycobacteriales</taxon>
        <taxon>Corynebacteriaceae</taxon>
        <taxon>Corynebacterium</taxon>
    </lineage>
</organism>
<dbReference type="InterPro" id="IPR036444">
    <property type="entry name" value="PLipase_A2_dom_sf"/>
</dbReference>
<comment type="caution">
    <text evidence="3">The sequence shown here is derived from an EMBL/GenBank/DDBJ whole genome shotgun (WGS) entry which is preliminary data.</text>
</comment>
<dbReference type="SUPFAM" id="SSF48619">
    <property type="entry name" value="Phospholipase A2, PLA2"/>
    <property type="match status" value="1"/>
</dbReference>
<dbReference type="Proteomes" id="UP000010445">
    <property type="component" value="Unassembled WGS sequence"/>
</dbReference>
<dbReference type="AlphaFoldDB" id="L1MM64"/>
<evidence type="ECO:0008006" key="5">
    <source>
        <dbReference type="Google" id="ProtNLM"/>
    </source>
</evidence>
<evidence type="ECO:0000256" key="2">
    <source>
        <dbReference type="SAM" id="SignalP"/>
    </source>
</evidence>